<sequence length="443" mass="51402">MGALKKKSKRKTGKVRLKKKKIINKPHLKSRIRKRKRASIIKWRSQKRTKKRNGIRSKSKSKLIKLKAQVSKQEGKINGEVYEYPPPTEYHLSTKDWIANQSFLPWYKEIHESHTRQLKQPKGFDERLHISFSMPEFYSPAPFVVEVPNGRVYGDFGCIIAPDNKLLWDVSIFPPFIPSEHPVFRQATFSPAHYVDETIAVLTFCASSMHYHWIFDVISRIDLLNKSGIPIDRYIVNGVKAGFQWEILEAIGIPKERLIICHETFHLEAKKLIIPAAPAIEWGPHHWQIQYIRQEFMKGNQPNPEFERIYISRSLASHRKVINEDQVLEVLYPLGFKCIHLESLSVAQQIVIMSSAKIVIAPHGSGLTNLIFCQPATKVIELFTSNFPVYVFWLLCNHLDLDYYYLFGEGERSADRIDPKHGYDDMVIDIEKLSRMLLLSEII</sequence>
<keyword evidence="2" id="KW-0808">Transferase</keyword>
<reference evidence="5 6" key="1">
    <citation type="submission" date="2019-01" db="EMBL/GenBank/DDBJ databases">
        <title>Complete genome sequence of Cohnella hallensis HS21 isolated from Korean fir (Abies koreana) rhizospheric soil.</title>
        <authorList>
            <person name="Jiang L."/>
            <person name="Kang S.W."/>
            <person name="Kim S."/>
            <person name="Jung J."/>
            <person name="Kim C.Y."/>
            <person name="Kim D.H."/>
            <person name="Kim S.W."/>
            <person name="Lee J."/>
        </authorList>
    </citation>
    <scope>NUCLEOTIDE SEQUENCE [LARGE SCALE GENOMIC DNA]</scope>
    <source>
        <strain evidence="5 6">HS21</strain>
    </source>
</reference>
<keyword evidence="3" id="KW-0325">Glycoprotein</keyword>
<accession>A0A3T1D7K3</accession>
<gene>
    <name evidence="5" type="ORF">KCTCHS21_34340</name>
</gene>
<dbReference type="Proteomes" id="UP000289856">
    <property type="component" value="Chromosome"/>
</dbReference>
<keyword evidence="1" id="KW-0328">Glycosyltransferase</keyword>
<evidence type="ECO:0000259" key="4">
    <source>
        <dbReference type="Pfam" id="PF04577"/>
    </source>
</evidence>
<organism evidence="5 6">
    <name type="scientific">Cohnella abietis</name>
    <dbReference type="NCBI Taxonomy" id="2507935"/>
    <lineage>
        <taxon>Bacteria</taxon>
        <taxon>Bacillati</taxon>
        <taxon>Bacillota</taxon>
        <taxon>Bacilli</taxon>
        <taxon>Bacillales</taxon>
        <taxon>Paenibacillaceae</taxon>
        <taxon>Cohnella</taxon>
    </lineage>
</organism>
<dbReference type="InterPro" id="IPR007657">
    <property type="entry name" value="Glycosyltransferase_61"/>
</dbReference>
<dbReference type="PANTHER" id="PTHR20961">
    <property type="entry name" value="GLYCOSYLTRANSFERASE"/>
    <property type="match status" value="1"/>
</dbReference>
<feature type="domain" description="Glycosyltransferase 61 catalytic" evidence="4">
    <location>
        <begin position="211"/>
        <end position="380"/>
    </location>
</feature>
<evidence type="ECO:0000313" key="5">
    <source>
        <dbReference type="EMBL" id="BBI34035.1"/>
    </source>
</evidence>
<keyword evidence="6" id="KW-1185">Reference proteome</keyword>
<evidence type="ECO:0000256" key="2">
    <source>
        <dbReference type="ARBA" id="ARBA00022679"/>
    </source>
</evidence>
<proteinExistence type="predicted"/>
<dbReference type="Pfam" id="PF04577">
    <property type="entry name" value="Glyco_transf_61"/>
    <property type="match status" value="1"/>
</dbReference>
<dbReference type="KEGG" id="cohn:KCTCHS21_34340"/>
<dbReference type="AlphaFoldDB" id="A0A3T1D7K3"/>
<name>A0A3T1D7K3_9BACL</name>
<protein>
    <recommendedName>
        <fullName evidence="4">Glycosyltransferase 61 catalytic domain-containing protein</fullName>
    </recommendedName>
</protein>
<dbReference type="EMBL" id="AP019400">
    <property type="protein sequence ID" value="BBI34035.1"/>
    <property type="molecule type" value="Genomic_DNA"/>
</dbReference>
<evidence type="ECO:0000313" key="6">
    <source>
        <dbReference type="Proteomes" id="UP000289856"/>
    </source>
</evidence>
<dbReference type="InterPro" id="IPR049625">
    <property type="entry name" value="Glyco_transf_61_cat"/>
</dbReference>
<dbReference type="GO" id="GO:0016757">
    <property type="term" value="F:glycosyltransferase activity"/>
    <property type="evidence" value="ECO:0007669"/>
    <property type="project" value="UniProtKB-KW"/>
</dbReference>
<evidence type="ECO:0000256" key="1">
    <source>
        <dbReference type="ARBA" id="ARBA00022676"/>
    </source>
</evidence>
<evidence type="ECO:0000256" key="3">
    <source>
        <dbReference type="ARBA" id="ARBA00023180"/>
    </source>
</evidence>